<dbReference type="Proteomes" id="UP000215224">
    <property type="component" value="Chromosome"/>
</dbReference>
<gene>
    <name evidence="1" type="ORF">BC6307_18155</name>
</gene>
<dbReference type="RefSeq" id="WP_066412359.1">
    <property type="nucleotide sequence ID" value="NZ_CP018866.1"/>
</dbReference>
<dbReference type="KEGG" id="bcoh:BC6307_18155"/>
<protein>
    <submittedName>
        <fullName evidence="1">Uncharacterized protein</fullName>
    </submittedName>
</protein>
<reference evidence="1 2" key="1">
    <citation type="submission" date="2016-12" db="EMBL/GenBank/DDBJ databases">
        <title>The whole genome sequencing and assembly of Bacillus cohnii DSM 6307T strain.</title>
        <authorList>
            <person name="Lee Y.-J."/>
            <person name="Yi H."/>
            <person name="Bahn Y.-S."/>
            <person name="Kim J.F."/>
            <person name="Lee D.-W."/>
        </authorList>
    </citation>
    <scope>NUCLEOTIDE SEQUENCE [LARGE SCALE GENOMIC DNA]</scope>
    <source>
        <strain evidence="1 2">DSM 6307</strain>
    </source>
</reference>
<accession>A0A223KUN9</accession>
<sequence length="66" mass="7620">MNIEQKINDIRDQVTMLGKEVAELQSTTKFPEWIHFKIGISTIEGFPYDNEFWVSRMAPGVSDSNE</sequence>
<evidence type="ECO:0000313" key="2">
    <source>
        <dbReference type="Proteomes" id="UP000215224"/>
    </source>
</evidence>
<dbReference type="AlphaFoldDB" id="A0A223KUN9"/>
<evidence type="ECO:0000313" key="1">
    <source>
        <dbReference type="EMBL" id="AST93043.1"/>
    </source>
</evidence>
<name>A0A223KUN9_9BACI</name>
<keyword evidence="2" id="KW-1185">Reference proteome</keyword>
<dbReference type="EMBL" id="CP018866">
    <property type="protein sequence ID" value="AST93043.1"/>
    <property type="molecule type" value="Genomic_DNA"/>
</dbReference>
<proteinExistence type="predicted"/>
<organism evidence="1 2">
    <name type="scientific">Sutcliffiella cohnii</name>
    <dbReference type="NCBI Taxonomy" id="33932"/>
    <lineage>
        <taxon>Bacteria</taxon>
        <taxon>Bacillati</taxon>
        <taxon>Bacillota</taxon>
        <taxon>Bacilli</taxon>
        <taxon>Bacillales</taxon>
        <taxon>Bacillaceae</taxon>
        <taxon>Sutcliffiella</taxon>
    </lineage>
</organism>